<evidence type="ECO:0000313" key="1">
    <source>
        <dbReference type="EMBL" id="JAH45876.1"/>
    </source>
</evidence>
<name>A0A0E9SX61_ANGAN</name>
<reference evidence="1" key="2">
    <citation type="journal article" date="2015" name="Fish Shellfish Immunol.">
        <title>Early steps in the European eel (Anguilla anguilla)-Vibrio vulnificus interaction in the gills: Role of the RtxA13 toxin.</title>
        <authorList>
            <person name="Callol A."/>
            <person name="Pajuelo D."/>
            <person name="Ebbesson L."/>
            <person name="Teles M."/>
            <person name="MacKenzie S."/>
            <person name="Amaro C."/>
        </authorList>
    </citation>
    <scope>NUCLEOTIDE SEQUENCE</scope>
</reference>
<dbReference type="EMBL" id="GBXM01062701">
    <property type="protein sequence ID" value="JAH45876.1"/>
    <property type="molecule type" value="Transcribed_RNA"/>
</dbReference>
<proteinExistence type="predicted"/>
<organism evidence="1">
    <name type="scientific">Anguilla anguilla</name>
    <name type="common">European freshwater eel</name>
    <name type="synonym">Muraena anguilla</name>
    <dbReference type="NCBI Taxonomy" id="7936"/>
    <lineage>
        <taxon>Eukaryota</taxon>
        <taxon>Metazoa</taxon>
        <taxon>Chordata</taxon>
        <taxon>Craniata</taxon>
        <taxon>Vertebrata</taxon>
        <taxon>Euteleostomi</taxon>
        <taxon>Actinopterygii</taxon>
        <taxon>Neopterygii</taxon>
        <taxon>Teleostei</taxon>
        <taxon>Anguilliformes</taxon>
        <taxon>Anguillidae</taxon>
        <taxon>Anguilla</taxon>
    </lineage>
</organism>
<dbReference type="AlphaFoldDB" id="A0A0E9SX61"/>
<reference evidence="1" key="1">
    <citation type="submission" date="2014-11" db="EMBL/GenBank/DDBJ databases">
        <authorList>
            <person name="Amaro Gonzalez C."/>
        </authorList>
    </citation>
    <scope>NUCLEOTIDE SEQUENCE</scope>
</reference>
<sequence>MFSLNTNGSWLLRVPVWPHVPVPLVLNL</sequence>
<protein>
    <submittedName>
        <fullName evidence="1">Uncharacterized protein</fullName>
    </submittedName>
</protein>
<accession>A0A0E9SX61</accession>